<dbReference type="PROSITE" id="PS50075">
    <property type="entry name" value="CARRIER"/>
    <property type="match status" value="1"/>
</dbReference>
<dbReference type="RefSeq" id="WP_132126282.1">
    <property type="nucleotide sequence ID" value="NZ_SLWS01000022.1"/>
</dbReference>
<dbReference type="SUPFAM" id="SSF47336">
    <property type="entry name" value="ACP-like"/>
    <property type="match status" value="1"/>
</dbReference>
<keyword evidence="3" id="KW-1185">Reference proteome</keyword>
<name>A0A4R2ILH7_9PSEU</name>
<evidence type="ECO:0000313" key="3">
    <source>
        <dbReference type="Proteomes" id="UP000295680"/>
    </source>
</evidence>
<dbReference type="InterPro" id="IPR036736">
    <property type="entry name" value="ACP-like_sf"/>
</dbReference>
<dbReference type="OrthoDB" id="3392378at2"/>
<dbReference type="AlphaFoldDB" id="A0A4R2ILH7"/>
<feature type="domain" description="Carrier" evidence="1">
    <location>
        <begin position="2"/>
        <end position="82"/>
    </location>
</feature>
<evidence type="ECO:0000313" key="2">
    <source>
        <dbReference type="EMBL" id="TCO44778.1"/>
    </source>
</evidence>
<dbReference type="Proteomes" id="UP000295680">
    <property type="component" value="Unassembled WGS sequence"/>
</dbReference>
<dbReference type="Gene3D" id="1.10.1200.10">
    <property type="entry name" value="ACP-like"/>
    <property type="match status" value="1"/>
</dbReference>
<reference evidence="2 3" key="1">
    <citation type="submission" date="2019-03" db="EMBL/GenBank/DDBJ databases">
        <title>Genomic Encyclopedia of Type Strains, Phase IV (KMG-IV): sequencing the most valuable type-strain genomes for metagenomic binning, comparative biology and taxonomic classification.</title>
        <authorList>
            <person name="Goeker M."/>
        </authorList>
    </citation>
    <scope>NUCLEOTIDE SEQUENCE [LARGE SCALE GENOMIC DNA]</scope>
    <source>
        <strain evidence="2 3">DSM 45934</strain>
    </source>
</reference>
<sequence length="90" mass="9697">MTSRSAVVAAIESALRDVLAGDLPELGEDTRLFDDLGLESASVLELLMIVEEATGITVDAEELDIDDLRSVRSFADFVESRQPAGTDTVR</sequence>
<comment type="caution">
    <text evidence="2">The sequence shown here is derived from an EMBL/GenBank/DDBJ whole genome shotgun (WGS) entry which is preliminary data.</text>
</comment>
<proteinExistence type="predicted"/>
<dbReference type="Pfam" id="PF00550">
    <property type="entry name" value="PP-binding"/>
    <property type="match status" value="1"/>
</dbReference>
<evidence type="ECO:0000259" key="1">
    <source>
        <dbReference type="PROSITE" id="PS50075"/>
    </source>
</evidence>
<dbReference type="InterPro" id="IPR009081">
    <property type="entry name" value="PP-bd_ACP"/>
</dbReference>
<organism evidence="2 3">
    <name type="scientific">Actinocrispum wychmicini</name>
    <dbReference type="NCBI Taxonomy" id="1213861"/>
    <lineage>
        <taxon>Bacteria</taxon>
        <taxon>Bacillati</taxon>
        <taxon>Actinomycetota</taxon>
        <taxon>Actinomycetes</taxon>
        <taxon>Pseudonocardiales</taxon>
        <taxon>Pseudonocardiaceae</taxon>
        <taxon>Actinocrispum</taxon>
    </lineage>
</organism>
<protein>
    <submittedName>
        <fullName evidence="2">Acyl carrier protein</fullName>
    </submittedName>
</protein>
<accession>A0A4R2ILH7</accession>
<dbReference type="EMBL" id="SLWS01000022">
    <property type="protein sequence ID" value="TCO44778.1"/>
    <property type="molecule type" value="Genomic_DNA"/>
</dbReference>
<gene>
    <name evidence="2" type="ORF">EV192_12235</name>
</gene>